<name>A0A1J1LVA8_9CYAN</name>
<evidence type="ECO:0000259" key="1">
    <source>
        <dbReference type="Pfam" id="PF00188"/>
    </source>
</evidence>
<organism evidence="2 3">
    <name type="scientific">Planktothrix tepida PCC 9214</name>
    <dbReference type="NCBI Taxonomy" id="671072"/>
    <lineage>
        <taxon>Bacteria</taxon>
        <taxon>Bacillati</taxon>
        <taxon>Cyanobacteriota</taxon>
        <taxon>Cyanophyceae</taxon>
        <taxon>Oscillatoriophycideae</taxon>
        <taxon>Oscillatoriales</taxon>
        <taxon>Microcoleaceae</taxon>
        <taxon>Planktothrix</taxon>
    </lineage>
</organism>
<evidence type="ECO:0000313" key="3">
    <source>
        <dbReference type="Proteomes" id="UP000184315"/>
    </source>
</evidence>
<dbReference type="AlphaFoldDB" id="A0A1J1LVA8"/>
<dbReference type="PANTHER" id="PTHR31157:SF1">
    <property type="entry name" value="SCP DOMAIN-CONTAINING PROTEIN"/>
    <property type="match status" value="1"/>
</dbReference>
<dbReference type="Pfam" id="PF00188">
    <property type="entry name" value="CAP"/>
    <property type="match status" value="1"/>
</dbReference>
<dbReference type="PROSITE" id="PS51257">
    <property type="entry name" value="PROKAR_LIPOPROTEIN"/>
    <property type="match status" value="1"/>
</dbReference>
<dbReference type="EMBL" id="CZDF01000188">
    <property type="protein sequence ID" value="CUR36034.1"/>
    <property type="molecule type" value="Genomic_DNA"/>
</dbReference>
<evidence type="ECO:0000313" key="2">
    <source>
        <dbReference type="EMBL" id="CUR36034.1"/>
    </source>
</evidence>
<accession>A0A1J1LVA8</accession>
<dbReference type="Proteomes" id="UP000184315">
    <property type="component" value="Unassembled WGS sequence"/>
</dbReference>
<dbReference type="InterPro" id="IPR035940">
    <property type="entry name" value="CAP_sf"/>
</dbReference>
<sequence length="173" mass="19450">MFKLPFIGIVLLLGGCTFLSEINSIVKPLPQVTPIVTPNNSNLAQLELSVHQQVNDYRASKNLPPLKLDPQISEQCRIHSQLMANGQVPFGHSGSKARFQKIRQFVRWQEIAENVAFNSGYVDPGKQAVKGWIESPGHQRNMVGNYELTGVGIVRNAKGEYYFTQIFVRKAWL</sequence>
<keyword evidence="3" id="KW-1185">Reference proteome</keyword>
<gene>
    <name evidence="2" type="ORF">PL921480144</name>
</gene>
<dbReference type="PANTHER" id="PTHR31157">
    <property type="entry name" value="SCP DOMAIN-CONTAINING PROTEIN"/>
    <property type="match status" value="1"/>
</dbReference>
<proteinExistence type="predicted"/>
<reference evidence="3" key="1">
    <citation type="submission" date="2015-10" db="EMBL/GenBank/DDBJ databases">
        <authorList>
            <person name="Regsiter A."/>
            <person name="william w."/>
        </authorList>
    </citation>
    <scope>NUCLEOTIDE SEQUENCE [LARGE SCALE GENOMIC DNA]</scope>
</reference>
<dbReference type="InterPro" id="IPR014044">
    <property type="entry name" value="CAP_dom"/>
</dbReference>
<dbReference type="OrthoDB" id="68195at2"/>
<dbReference type="RefSeq" id="WP_072717158.1">
    <property type="nucleotide sequence ID" value="NZ_LN889764.1"/>
</dbReference>
<protein>
    <submittedName>
        <fullName evidence="2">Allergen V5/Tpx-1-like protein</fullName>
    </submittedName>
</protein>
<dbReference type="CDD" id="cd05379">
    <property type="entry name" value="CAP_bacterial"/>
    <property type="match status" value="1"/>
</dbReference>
<dbReference type="SUPFAM" id="SSF55797">
    <property type="entry name" value="PR-1-like"/>
    <property type="match status" value="1"/>
</dbReference>
<dbReference type="STRING" id="671072.PL921480144"/>
<dbReference type="Gene3D" id="3.40.33.10">
    <property type="entry name" value="CAP"/>
    <property type="match status" value="1"/>
</dbReference>
<feature type="domain" description="SCP" evidence="1">
    <location>
        <begin position="53"/>
        <end position="167"/>
    </location>
</feature>